<feature type="transmembrane region" description="Helical" evidence="1">
    <location>
        <begin position="117"/>
        <end position="135"/>
    </location>
</feature>
<dbReference type="InterPro" id="IPR010266">
    <property type="entry name" value="NnrS"/>
</dbReference>
<dbReference type="Proteomes" id="UP000611945">
    <property type="component" value="Unassembled WGS sequence"/>
</dbReference>
<dbReference type="RefSeq" id="WP_251836450.1">
    <property type="nucleotide sequence ID" value="NZ_JACSQG010000005.1"/>
</dbReference>
<keyword evidence="3" id="KW-1185">Reference proteome</keyword>
<sequence>MLKLTIPAGWQGAPWLLCAFRPFFLATLVSAVLLLTLWLGYLKSLWPLPAVAGGPLVWHAHELLFGFGLAAVAGFVFTAVPEFTRTPVVARPLYFWILVLWLLARASFWLSGMIGPWPAALCNIGLAVALPSLLASRLFSDPSRRQWAFAAGLLSLALVCLGFYADLLRGLDPMRWLHAGIGALVALVLIALSRISMRMVNDSLEDWQLRRPHVEAIVYRALPPRRNLAIFCIALYTLAEFFLPGAQVGGWLALACTAALFNVLNDWHVGRALFNRWVLSLYLVYWLMALGYAALGVSLLWQTFPLSAGRHLLTIGGLGLSIFAVIAIAGRTHSGEALDPRPWVPISAVLLVLGALLRLGASLPGWPYQALLGASGLAWIVAFALALRYLGMVFVSPRRDGGTGCEEPLDAGHESTAAPRCG</sequence>
<keyword evidence="1" id="KW-0472">Membrane</keyword>
<reference evidence="2 3" key="1">
    <citation type="submission" date="2020-08" db="EMBL/GenBank/DDBJ databases">
        <title>A Genomic Blueprint of the Chicken Gut Microbiome.</title>
        <authorList>
            <person name="Gilroy R."/>
            <person name="Ravi A."/>
            <person name="Getino M."/>
            <person name="Pursley I."/>
            <person name="Horton D.L."/>
            <person name="Alikhan N.-F."/>
            <person name="Baker D."/>
            <person name="Gharbi K."/>
            <person name="Hall N."/>
            <person name="Watson M."/>
            <person name="Adriaenssens E.M."/>
            <person name="Foster-Nyarko E."/>
            <person name="Jarju S."/>
            <person name="Secka A."/>
            <person name="Antonio M."/>
            <person name="Oren A."/>
            <person name="Chaudhuri R."/>
            <person name="La Ragione R.M."/>
            <person name="Hildebrand F."/>
            <person name="Pallen M.J."/>
        </authorList>
    </citation>
    <scope>NUCLEOTIDE SEQUENCE [LARGE SCALE GENOMIC DNA]</scope>
    <source>
        <strain evidence="2 3">Sa2CUA2</strain>
    </source>
</reference>
<organism evidence="2 3">
    <name type="scientific">Serpens gallinarum</name>
    <dbReference type="NCBI Taxonomy" id="2763075"/>
    <lineage>
        <taxon>Bacteria</taxon>
        <taxon>Pseudomonadati</taxon>
        <taxon>Pseudomonadota</taxon>
        <taxon>Gammaproteobacteria</taxon>
        <taxon>Pseudomonadales</taxon>
        <taxon>Pseudomonadaceae</taxon>
        <taxon>Pseudomonas</taxon>
    </lineage>
</organism>
<name>A0ABR8TPH4_9PSED</name>
<dbReference type="EMBL" id="JACSQG010000005">
    <property type="protein sequence ID" value="MBD7977671.1"/>
    <property type="molecule type" value="Genomic_DNA"/>
</dbReference>
<feature type="transmembrane region" description="Helical" evidence="1">
    <location>
        <begin position="227"/>
        <end position="243"/>
    </location>
</feature>
<feature type="transmembrane region" description="Helical" evidence="1">
    <location>
        <begin position="277"/>
        <end position="300"/>
    </location>
</feature>
<evidence type="ECO:0000313" key="3">
    <source>
        <dbReference type="Proteomes" id="UP000611945"/>
    </source>
</evidence>
<dbReference type="Pfam" id="PF05940">
    <property type="entry name" value="NnrS"/>
    <property type="match status" value="1"/>
</dbReference>
<feature type="transmembrane region" description="Helical" evidence="1">
    <location>
        <begin position="342"/>
        <end position="360"/>
    </location>
</feature>
<feature type="transmembrane region" description="Helical" evidence="1">
    <location>
        <begin position="93"/>
        <end position="111"/>
    </location>
</feature>
<feature type="transmembrane region" description="Helical" evidence="1">
    <location>
        <begin position="312"/>
        <end position="330"/>
    </location>
</feature>
<feature type="transmembrane region" description="Helical" evidence="1">
    <location>
        <begin position="147"/>
        <end position="164"/>
    </location>
</feature>
<feature type="transmembrane region" description="Helical" evidence="1">
    <location>
        <begin position="366"/>
        <end position="390"/>
    </location>
</feature>
<feature type="transmembrane region" description="Helical" evidence="1">
    <location>
        <begin position="176"/>
        <end position="195"/>
    </location>
</feature>
<accession>A0ABR8TPH4</accession>
<proteinExistence type="predicted"/>
<feature type="transmembrane region" description="Helical" evidence="1">
    <location>
        <begin position="63"/>
        <end position="81"/>
    </location>
</feature>
<feature type="transmembrane region" description="Helical" evidence="1">
    <location>
        <begin position="12"/>
        <end position="39"/>
    </location>
</feature>
<gene>
    <name evidence="2" type="ORF">H9642_10775</name>
</gene>
<protein>
    <submittedName>
        <fullName evidence="2">NnrS family protein</fullName>
    </submittedName>
</protein>
<evidence type="ECO:0000313" key="2">
    <source>
        <dbReference type="EMBL" id="MBD7977671.1"/>
    </source>
</evidence>
<keyword evidence="1" id="KW-1133">Transmembrane helix</keyword>
<keyword evidence="1" id="KW-0812">Transmembrane</keyword>
<feature type="transmembrane region" description="Helical" evidence="1">
    <location>
        <begin position="249"/>
        <end position="265"/>
    </location>
</feature>
<comment type="caution">
    <text evidence="2">The sequence shown here is derived from an EMBL/GenBank/DDBJ whole genome shotgun (WGS) entry which is preliminary data.</text>
</comment>
<evidence type="ECO:0000256" key="1">
    <source>
        <dbReference type="SAM" id="Phobius"/>
    </source>
</evidence>